<keyword evidence="3" id="KW-1185">Reference proteome</keyword>
<feature type="region of interest" description="Disordered" evidence="1">
    <location>
        <begin position="65"/>
        <end position="102"/>
    </location>
</feature>
<feature type="region of interest" description="Disordered" evidence="1">
    <location>
        <begin position="121"/>
        <end position="177"/>
    </location>
</feature>
<dbReference type="Proteomes" id="UP000765509">
    <property type="component" value="Unassembled WGS sequence"/>
</dbReference>
<feature type="compositionally biased region" description="Polar residues" evidence="1">
    <location>
        <begin position="65"/>
        <end position="80"/>
    </location>
</feature>
<comment type="caution">
    <text evidence="2">The sequence shown here is derived from an EMBL/GenBank/DDBJ whole genome shotgun (WGS) entry which is preliminary data.</text>
</comment>
<gene>
    <name evidence="2" type="ORF">O181_071442</name>
</gene>
<protein>
    <submittedName>
        <fullName evidence="2">Uncharacterized protein</fullName>
    </submittedName>
</protein>
<accession>A0A9Q3F566</accession>
<dbReference type="AlphaFoldDB" id="A0A9Q3F566"/>
<evidence type="ECO:0000256" key="1">
    <source>
        <dbReference type="SAM" id="MobiDB-lite"/>
    </source>
</evidence>
<reference evidence="2" key="1">
    <citation type="submission" date="2021-03" db="EMBL/GenBank/DDBJ databases">
        <title>Draft genome sequence of rust myrtle Austropuccinia psidii MF-1, a brazilian biotype.</title>
        <authorList>
            <person name="Quecine M.C."/>
            <person name="Pachon D.M.R."/>
            <person name="Bonatelli M.L."/>
            <person name="Correr F.H."/>
            <person name="Franceschini L.M."/>
            <person name="Leite T.F."/>
            <person name="Margarido G.R.A."/>
            <person name="Almeida C.A."/>
            <person name="Ferrarezi J.A."/>
            <person name="Labate C.A."/>
        </authorList>
    </citation>
    <scope>NUCLEOTIDE SEQUENCE</scope>
    <source>
        <strain evidence="2">MF-1</strain>
    </source>
</reference>
<name>A0A9Q3F566_9BASI</name>
<dbReference type="EMBL" id="AVOT02037089">
    <property type="protein sequence ID" value="MBW0531727.1"/>
    <property type="molecule type" value="Genomic_DNA"/>
</dbReference>
<proteinExistence type="predicted"/>
<feature type="compositionally biased region" description="Basic and acidic residues" evidence="1">
    <location>
        <begin position="81"/>
        <end position="91"/>
    </location>
</feature>
<evidence type="ECO:0000313" key="3">
    <source>
        <dbReference type="Proteomes" id="UP000765509"/>
    </source>
</evidence>
<evidence type="ECO:0000313" key="2">
    <source>
        <dbReference type="EMBL" id="MBW0531727.1"/>
    </source>
</evidence>
<organism evidence="2 3">
    <name type="scientific">Austropuccinia psidii MF-1</name>
    <dbReference type="NCBI Taxonomy" id="1389203"/>
    <lineage>
        <taxon>Eukaryota</taxon>
        <taxon>Fungi</taxon>
        <taxon>Dikarya</taxon>
        <taxon>Basidiomycota</taxon>
        <taxon>Pucciniomycotina</taxon>
        <taxon>Pucciniomycetes</taxon>
        <taxon>Pucciniales</taxon>
        <taxon>Sphaerophragmiaceae</taxon>
        <taxon>Austropuccinia</taxon>
    </lineage>
</organism>
<feature type="compositionally biased region" description="Polar residues" evidence="1">
    <location>
        <begin position="146"/>
        <end position="161"/>
    </location>
</feature>
<sequence>MEDARTSTSSQSLAGTFDTLIESPEADINAIVFVRPESLQTGNNRDIPVSVQELVYRSKTARVETSTKSLDTHQELISSSEEIHGAREDRGTSGGLETHVLPRTSPQIKAWLKTQSMLSKYQKKQLAHGKENSPVDAPQASKRKNPPQQVPNTAKQDPKTNQKGKQKAKGKARPKWNKPYTHYYRIRKKEKTAMDNVFNMARTLMEFKNKEEERFNQYFPKKEIF</sequence>
<feature type="compositionally biased region" description="Basic residues" evidence="1">
    <location>
        <begin position="162"/>
        <end position="176"/>
    </location>
</feature>